<organism evidence="1 2">
    <name type="scientific">Candidatus Filomicrobium marinum</name>
    <dbReference type="NCBI Taxonomy" id="1608628"/>
    <lineage>
        <taxon>Bacteria</taxon>
        <taxon>Pseudomonadati</taxon>
        <taxon>Pseudomonadota</taxon>
        <taxon>Alphaproteobacteria</taxon>
        <taxon>Hyphomicrobiales</taxon>
        <taxon>Hyphomicrobiaceae</taxon>
        <taxon>Filomicrobium</taxon>
    </lineage>
</organism>
<gene>
    <name evidence="1" type="ORF">YBN1229_v1_2202</name>
</gene>
<evidence type="ECO:0000313" key="2">
    <source>
        <dbReference type="Proteomes" id="UP000033187"/>
    </source>
</evidence>
<name>A0A0D6JFH6_9HYPH</name>
<reference evidence="2" key="1">
    <citation type="submission" date="2015-02" db="EMBL/GenBank/DDBJ databases">
        <authorList>
            <person name="Chooi Y.-H."/>
        </authorList>
    </citation>
    <scope>NUCLEOTIDE SEQUENCE [LARGE SCALE GENOMIC DNA]</scope>
    <source>
        <strain evidence="2">strain Y</strain>
    </source>
</reference>
<dbReference type="KEGG" id="fiy:BN1229_v1_2202"/>
<keyword evidence="2" id="KW-1185">Reference proteome</keyword>
<proteinExistence type="predicted"/>
<accession>A0A0D6JFH6</accession>
<protein>
    <submittedName>
        <fullName evidence="1">Uncharacterized protein</fullName>
    </submittedName>
</protein>
<sequence>MSAPKALCRQGIGNRRGAWERSHLLVAPLHPDLSFPASSWHPKVSNRGANRLVAQLRHDENVPAQSFPRVVQLNSSM</sequence>
<dbReference type="EMBL" id="LN829119">
    <property type="protein sequence ID" value="CPR19515.1"/>
    <property type="molecule type" value="Genomic_DNA"/>
</dbReference>
<evidence type="ECO:0000313" key="1">
    <source>
        <dbReference type="EMBL" id="CPR19515.1"/>
    </source>
</evidence>
<dbReference type="AlphaFoldDB" id="A0A0D6JFH6"/>
<dbReference type="Proteomes" id="UP000033187">
    <property type="component" value="Chromosome 1"/>
</dbReference>